<accession>A0A4S3KQJ5</accession>
<dbReference type="Gene3D" id="3.30.450.90">
    <property type="match status" value="1"/>
</dbReference>
<dbReference type="SUPFAM" id="SSF52540">
    <property type="entry name" value="P-loop containing nucleoside triphosphate hydrolases"/>
    <property type="match status" value="1"/>
</dbReference>
<protein>
    <recommendedName>
        <fullName evidence="4">Bacterial type II secretion system protein E domain-containing protein</fullName>
    </recommendedName>
</protein>
<reference evidence="5 6" key="1">
    <citation type="submission" date="2017-02" db="EMBL/GenBank/DDBJ databases">
        <title>Whole genome sequencing of Metallibacterium scheffleri DSM 24874 (T).</title>
        <authorList>
            <person name="Kumar S."/>
            <person name="Patil P."/>
            <person name="Patil P.B."/>
        </authorList>
    </citation>
    <scope>NUCLEOTIDE SEQUENCE [LARGE SCALE GENOMIC DNA]</scope>
    <source>
        <strain evidence="5 6">DSM 24874</strain>
    </source>
</reference>
<dbReference type="SUPFAM" id="SSF160246">
    <property type="entry name" value="EspE N-terminal domain-like"/>
    <property type="match status" value="1"/>
</dbReference>
<dbReference type="InterPro" id="IPR037257">
    <property type="entry name" value="T2SS_E_N_sf"/>
</dbReference>
<feature type="domain" description="Bacterial type II secretion system protein E" evidence="4">
    <location>
        <begin position="409"/>
        <end position="423"/>
    </location>
</feature>
<evidence type="ECO:0000313" key="6">
    <source>
        <dbReference type="Proteomes" id="UP000307749"/>
    </source>
</evidence>
<gene>
    <name evidence="5" type="ORF">B1806_04190</name>
</gene>
<dbReference type="GO" id="GO:0016887">
    <property type="term" value="F:ATP hydrolysis activity"/>
    <property type="evidence" value="ECO:0007669"/>
    <property type="project" value="TreeGrafter"/>
</dbReference>
<dbReference type="GO" id="GO:0005524">
    <property type="term" value="F:ATP binding"/>
    <property type="evidence" value="ECO:0007669"/>
    <property type="project" value="UniProtKB-KW"/>
</dbReference>
<evidence type="ECO:0000313" key="5">
    <source>
        <dbReference type="EMBL" id="THD11327.1"/>
    </source>
</evidence>
<dbReference type="STRING" id="993689.GCA_002077135_00229"/>
<comment type="caution">
    <text evidence="5">The sequence shown here is derived from an EMBL/GenBank/DDBJ whole genome shotgun (WGS) entry which is preliminary data.</text>
</comment>
<organism evidence="5 6">
    <name type="scientific">Metallibacterium scheffleri</name>
    <dbReference type="NCBI Taxonomy" id="993689"/>
    <lineage>
        <taxon>Bacteria</taxon>
        <taxon>Pseudomonadati</taxon>
        <taxon>Pseudomonadota</taxon>
        <taxon>Gammaproteobacteria</taxon>
        <taxon>Lysobacterales</taxon>
        <taxon>Rhodanobacteraceae</taxon>
        <taxon>Metallibacterium</taxon>
    </lineage>
</organism>
<evidence type="ECO:0000256" key="1">
    <source>
        <dbReference type="ARBA" id="ARBA00006611"/>
    </source>
</evidence>
<keyword evidence="6" id="KW-1185">Reference proteome</keyword>
<dbReference type="PANTHER" id="PTHR30258">
    <property type="entry name" value="TYPE II SECRETION SYSTEM PROTEIN GSPE-RELATED"/>
    <property type="match status" value="1"/>
</dbReference>
<dbReference type="GO" id="GO:0005886">
    <property type="term" value="C:plasma membrane"/>
    <property type="evidence" value="ECO:0007669"/>
    <property type="project" value="TreeGrafter"/>
</dbReference>
<dbReference type="PROSITE" id="PS00662">
    <property type="entry name" value="T2SP_E"/>
    <property type="match status" value="1"/>
</dbReference>
<proteinExistence type="inferred from homology"/>
<evidence type="ECO:0000259" key="4">
    <source>
        <dbReference type="PROSITE" id="PS00662"/>
    </source>
</evidence>
<evidence type="ECO:0000256" key="2">
    <source>
        <dbReference type="ARBA" id="ARBA00022741"/>
    </source>
</evidence>
<dbReference type="InterPro" id="IPR001482">
    <property type="entry name" value="T2SS/T4SS_dom"/>
</dbReference>
<dbReference type="AlphaFoldDB" id="A0A4S3KQJ5"/>
<evidence type="ECO:0000256" key="3">
    <source>
        <dbReference type="ARBA" id="ARBA00022840"/>
    </source>
</evidence>
<dbReference type="PANTHER" id="PTHR30258:SF1">
    <property type="entry name" value="PROTEIN TRANSPORT PROTEIN HOFB HOMOLOG"/>
    <property type="match status" value="1"/>
</dbReference>
<keyword evidence="3" id="KW-0067">ATP-binding</keyword>
<dbReference type="Proteomes" id="UP000307749">
    <property type="component" value="Unassembled WGS sequence"/>
</dbReference>
<dbReference type="InterPro" id="IPR027417">
    <property type="entry name" value="P-loop_NTPase"/>
</dbReference>
<dbReference type="EMBL" id="MWQO01000014">
    <property type="protein sequence ID" value="THD11327.1"/>
    <property type="molecule type" value="Genomic_DNA"/>
</dbReference>
<keyword evidence="2" id="KW-0547">Nucleotide-binding</keyword>
<name>A0A4S3KQJ5_9GAMM</name>
<dbReference type="Pfam" id="PF00437">
    <property type="entry name" value="T2SSE"/>
    <property type="match status" value="1"/>
</dbReference>
<dbReference type="RefSeq" id="WP_081130271.1">
    <property type="nucleotide sequence ID" value="NZ_LDOS01000005.1"/>
</dbReference>
<comment type="similarity">
    <text evidence="1">Belongs to the GSP E family.</text>
</comment>
<dbReference type="Gene3D" id="3.40.50.300">
    <property type="entry name" value="P-loop containing nucleotide triphosphate hydrolases"/>
    <property type="match status" value="1"/>
</dbReference>
<sequence length="617" mass="67808">MADNNLPTTNSAVIPIKAVGRLGDRLVATGRFTRESMDALAAQAKLSGTLLGEYLVAKRLISRADMYEALAPALRRIHIRSVPELPEWDLLLNDAGAVLGGQERPSSSESLALGSSTDIARGDRRFFVLTTEDALKGHQHVGLYARATKDGFAVRGLLVAHDRSVLDVVLSEWTKRRGSVQSRSGANDGEMHIQWDRIVYEAYKLGASDIHLKIRMGKGEVKFRIHGDLELHPISLTEEKAMSLALSMYNTMVDAGSTGDGFNPRITQDAVVTRTFPEGDVRLRYAGLPIEPSGVYITLRIIPIGVEVKPKSHAELGYSHDQCELLERIFARSSGLILFLGTTGSGKSTSMAHSLMRVVAERPNKLLRTVEEPVEIIIPGASQTSVVRQKKIEGSEKVNEFVEVMRSLMRSDPDYLMVGEIRDPDTASLAIQAVRSGHLCVSTLHSDGAPIAYDRLTGLGTPRGDMASVGLVAGLIYQRLVPVLCSHCKVPAAHIAKAPGEHQAVLWRLQRYLTHDNFEGIFFKNPIGCKQCHGRGVVGRTVCAEILVPTPKMMHAIAVGDSHALWTEWRASIDLNDPHCMRGRTAFEHALSKMRQGITSPVHVEQEFRFLDETVFE</sequence>
<dbReference type="OrthoDB" id="5790493at2"/>